<feature type="domain" description="Sushi" evidence="7">
    <location>
        <begin position="440"/>
        <end position="511"/>
    </location>
</feature>
<accession>A0A9Q1HAA2</accession>
<evidence type="ECO:0000313" key="9">
    <source>
        <dbReference type="Proteomes" id="UP001152320"/>
    </source>
</evidence>
<evidence type="ECO:0000256" key="6">
    <source>
        <dbReference type="SAM" id="SignalP"/>
    </source>
</evidence>
<keyword evidence="2" id="KW-0677">Repeat</keyword>
<name>A0A9Q1HAA2_HOLLE</name>
<comment type="caution">
    <text evidence="5">Lacks conserved residue(s) required for the propagation of feature annotation.</text>
</comment>
<feature type="disulfide bond" evidence="5">
    <location>
        <begin position="198"/>
        <end position="241"/>
    </location>
</feature>
<keyword evidence="1 5" id="KW-0768">Sushi</keyword>
<feature type="domain" description="Sushi" evidence="7">
    <location>
        <begin position="913"/>
        <end position="975"/>
    </location>
</feature>
<evidence type="ECO:0000256" key="1">
    <source>
        <dbReference type="ARBA" id="ARBA00022659"/>
    </source>
</evidence>
<feature type="domain" description="Sushi" evidence="7">
    <location>
        <begin position="256"/>
        <end position="313"/>
    </location>
</feature>
<dbReference type="OrthoDB" id="5804959at2759"/>
<feature type="domain" description="Sushi" evidence="7">
    <location>
        <begin position="314"/>
        <end position="373"/>
    </location>
</feature>
<feature type="domain" description="Sushi" evidence="7">
    <location>
        <begin position="710"/>
        <end position="781"/>
    </location>
</feature>
<feature type="domain" description="Sushi" evidence="7">
    <location>
        <begin position="196"/>
        <end position="255"/>
    </location>
</feature>
<dbReference type="EMBL" id="JAIZAY010000007">
    <property type="protein sequence ID" value="KAJ8038248.1"/>
    <property type="molecule type" value="Genomic_DNA"/>
</dbReference>
<evidence type="ECO:0000256" key="3">
    <source>
        <dbReference type="ARBA" id="ARBA00023157"/>
    </source>
</evidence>
<feature type="chain" id="PRO_5040439716" evidence="6">
    <location>
        <begin position="24"/>
        <end position="1176"/>
    </location>
</feature>
<feature type="domain" description="Sushi" evidence="7">
    <location>
        <begin position="1109"/>
        <end position="1176"/>
    </location>
</feature>
<evidence type="ECO:0000259" key="7">
    <source>
        <dbReference type="PROSITE" id="PS50923"/>
    </source>
</evidence>
<comment type="caution">
    <text evidence="8">The sequence shown here is derived from an EMBL/GenBank/DDBJ whole genome shotgun (WGS) entry which is preliminary data.</text>
</comment>
<feature type="disulfide bond" evidence="5">
    <location>
        <begin position="98"/>
        <end position="125"/>
    </location>
</feature>
<evidence type="ECO:0000256" key="5">
    <source>
        <dbReference type="PROSITE-ProRule" id="PRU00302"/>
    </source>
</evidence>
<evidence type="ECO:0000256" key="4">
    <source>
        <dbReference type="ARBA" id="ARBA00023180"/>
    </source>
</evidence>
<dbReference type="PROSITE" id="PS50923">
    <property type="entry name" value="SUSHI"/>
    <property type="match status" value="12"/>
</dbReference>
<feature type="domain" description="Sushi" evidence="7">
    <location>
        <begin position="68"/>
        <end position="127"/>
    </location>
</feature>
<feature type="domain" description="Sushi" evidence="7">
    <location>
        <begin position="132"/>
        <end position="195"/>
    </location>
</feature>
<dbReference type="PANTHER" id="PTHR19325:SF575">
    <property type="entry name" value="LOCOMOTION-RELATED PROTEIN HIKARU GENKI"/>
    <property type="match status" value="1"/>
</dbReference>
<evidence type="ECO:0000256" key="2">
    <source>
        <dbReference type="ARBA" id="ARBA00022737"/>
    </source>
</evidence>
<keyword evidence="4" id="KW-0325">Glycoprotein</keyword>
<sequence length="1176" mass="132482">MLLKSTTVYLLMLFCEIVTESFSQECEQRDTLRAGRDCERACLPDGTCINRNRQCVCDGLCGLSCLRKRCPPLFTPENGNMVINPNDRTIGAVVTYSCNYGYVISGLTSRMCQRNQIWSGTEPICMESTTRAICPVLELKNGDLAYHDENNYRVFEPHHGDFRVASCNKGRQLRGVSHTRCSFGAWQDELPACKRVRCRRPPEVENSSHNGTKDYYNEGEVVIYRCDYGFYRTGSMSLLICYGDEWGEIQFQCSLVACPALRVLVNGRNIGSDFTYNSVVSFECNIHYILEGQSSLRCQGNGTWNGSQPTCRLIQCPRPADPENGQSDANFEFYGYQGTITFICNHSYTLSGSNVITCTEYEVWSSPPPLCLGQCRIPPCPENERWTISNITYCYSYTLVASGTSLAYRCGSGYFKCQQIKPVCYNSKWEPSFYDLCEPIGCSAVTLRDSQLTASYTFDGENKCSHPSYYQLGTVIQYSCSPGYSIRDGDIGQATCTGRTWEPHQQPTCVEVACPPIQIANGRVGYQKNGTFSATRRHNVTAWVFCTQGYMLVGREYVLCINGVWNDTIGRCMEEPCPVNYFERYDMDTEFESPPGSAVVTEGMKPAGTIAHFICRQRGFEASQTKRCFRGRWTGHGPKCEISQCRIPPCPSHGRWKIPNSSNCPSNTLVPAGTRLKYRCDDGHFKCQRIEPVCHHSRWEPSVQNLCEPIGCEIVTLRDPRLTASYTFDGEHECSHPSYHQRGTVISYLCNLGYEIRDRDLRQATCIGRSWEPQQQPTCVEVTCPPIQITNGVVRYQHNGSFSSPRSHNTSAWAFCHQGYMLVGPTNVLCNNGVWNDTFGTCIAEPCSMAYFERYNMGIEYEVPPGSAENTDGQKPAGTIANFICKQYGFEASQTKRCERGRWKGAEPECTRSPCVHEPLVNGNVTYILDGVKYEEPVHGVMRSFNCNDGFIIENDDLSLCNAGNWTRGVPVCNEKPCSKDDLGGNYEIVYKKPQGQNTSARVMEPSGTVVKLTCNRIGYETEERGTQTCRQGQWNGKNPSCRRRTCRSIQLEHGKFDYRKITNRVTSNPRHGDFRTATCDTGYHLHGAEETQCWDGRWKKKLPICIEDPCSLLTIPSYLQVTYEARNGSRISPDDGYLPSRTLATFTCTDDGTRIKGNSKRTCKRGIWRGKFPKC</sequence>
<feature type="disulfide bond" evidence="5">
    <location>
        <begin position="1149"/>
        <end position="1176"/>
    </location>
</feature>
<dbReference type="InterPro" id="IPR000436">
    <property type="entry name" value="Sushi_SCR_CCP_dom"/>
</dbReference>
<protein>
    <submittedName>
        <fullName evidence="8">Sushi, von Willebrand factor type A, EGF and pentraxin domain-containing protein 1</fullName>
    </submittedName>
</protein>
<feature type="disulfide bond" evidence="5">
    <location>
        <begin position="284"/>
        <end position="311"/>
    </location>
</feature>
<dbReference type="PANTHER" id="PTHR19325">
    <property type="entry name" value="COMPLEMENT COMPONENT-RELATED SUSHI DOMAIN-CONTAINING"/>
    <property type="match status" value="1"/>
</dbReference>
<feature type="disulfide bond" evidence="5">
    <location>
        <begin position="226"/>
        <end position="253"/>
    </location>
</feature>
<keyword evidence="6" id="KW-0732">Signal</keyword>
<dbReference type="SUPFAM" id="SSF57535">
    <property type="entry name" value="Complement control module/SCR domain"/>
    <property type="match status" value="11"/>
</dbReference>
<feature type="disulfide bond" evidence="5">
    <location>
        <begin position="344"/>
        <end position="371"/>
    </location>
</feature>
<dbReference type="InterPro" id="IPR050350">
    <property type="entry name" value="Compl-Cell_Adhes-Reg"/>
</dbReference>
<reference evidence="8" key="1">
    <citation type="submission" date="2021-10" db="EMBL/GenBank/DDBJ databases">
        <title>Tropical sea cucumber genome reveals ecological adaptation and Cuvierian tubules defense mechanism.</title>
        <authorList>
            <person name="Chen T."/>
        </authorList>
    </citation>
    <scope>NUCLEOTIDE SEQUENCE</scope>
    <source>
        <strain evidence="8">Nanhai2018</strain>
        <tissue evidence="8">Muscle</tissue>
    </source>
</reference>
<dbReference type="CDD" id="cd00033">
    <property type="entry name" value="CCP"/>
    <property type="match status" value="6"/>
</dbReference>
<proteinExistence type="predicted"/>
<feature type="signal peptide" evidence="6">
    <location>
        <begin position="1"/>
        <end position="23"/>
    </location>
</feature>
<feature type="domain" description="Sushi" evidence="7">
    <location>
        <begin position="1045"/>
        <end position="1108"/>
    </location>
</feature>
<organism evidence="8 9">
    <name type="scientific">Holothuria leucospilota</name>
    <name type="common">Black long sea cucumber</name>
    <name type="synonym">Mertensiothuria leucospilota</name>
    <dbReference type="NCBI Taxonomy" id="206669"/>
    <lineage>
        <taxon>Eukaryota</taxon>
        <taxon>Metazoa</taxon>
        <taxon>Echinodermata</taxon>
        <taxon>Eleutherozoa</taxon>
        <taxon>Echinozoa</taxon>
        <taxon>Holothuroidea</taxon>
        <taxon>Aspidochirotacea</taxon>
        <taxon>Aspidochirotida</taxon>
        <taxon>Holothuriidae</taxon>
        <taxon>Holothuria</taxon>
    </lineage>
</organism>
<keyword evidence="3 5" id="KW-1015">Disulfide bond</keyword>
<feature type="domain" description="Sushi" evidence="7">
    <location>
        <begin position="512"/>
        <end position="574"/>
    </location>
</feature>
<dbReference type="SMART" id="SM00032">
    <property type="entry name" value="CCP"/>
    <property type="match status" value="15"/>
</dbReference>
<evidence type="ECO:0000313" key="8">
    <source>
        <dbReference type="EMBL" id="KAJ8038248.1"/>
    </source>
</evidence>
<dbReference type="InterPro" id="IPR035976">
    <property type="entry name" value="Sushi/SCR/CCP_sf"/>
</dbReference>
<dbReference type="Proteomes" id="UP001152320">
    <property type="component" value="Chromosome 7"/>
</dbReference>
<gene>
    <name evidence="8" type="ORF">HOLleu_15616</name>
</gene>
<dbReference type="Gene3D" id="2.10.70.10">
    <property type="entry name" value="Complement Module, domain 1"/>
    <property type="match status" value="13"/>
</dbReference>
<dbReference type="Pfam" id="PF00084">
    <property type="entry name" value="Sushi"/>
    <property type="match status" value="9"/>
</dbReference>
<dbReference type="AlphaFoldDB" id="A0A9Q1HAA2"/>
<feature type="domain" description="Sushi" evidence="7">
    <location>
        <begin position="782"/>
        <end position="844"/>
    </location>
</feature>
<keyword evidence="9" id="KW-1185">Reference proteome</keyword>